<dbReference type="EC" id="2.3.2.27" evidence="2"/>
<dbReference type="SMART" id="SM00184">
    <property type="entry name" value="RING"/>
    <property type="match status" value="1"/>
</dbReference>
<dbReference type="InterPro" id="IPR013083">
    <property type="entry name" value="Znf_RING/FYVE/PHD"/>
</dbReference>
<dbReference type="eggNOG" id="KOG0800">
    <property type="taxonomic scope" value="Eukaryota"/>
</dbReference>
<dbReference type="PANTHER" id="PTHR45931">
    <property type="entry name" value="SI:CH211-59O9.10"/>
    <property type="match status" value="1"/>
</dbReference>
<protein>
    <recommendedName>
        <fullName evidence="2">RING-type E3 ubiquitin transferase</fullName>
        <ecNumber evidence="2">2.3.2.27</ecNumber>
    </recommendedName>
</protein>
<dbReference type="InterPro" id="IPR039525">
    <property type="entry name" value="RNF126-like_zinc-ribbon"/>
</dbReference>
<dbReference type="GO" id="GO:0008270">
    <property type="term" value="F:zinc ion binding"/>
    <property type="evidence" value="ECO:0007669"/>
    <property type="project" value="UniProtKB-KW"/>
</dbReference>
<evidence type="ECO:0000313" key="10">
    <source>
        <dbReference type="EMBL" id="ABO95627.1"/>
    </source>
</evidence>
<dbReference type="GeneID" id="5001471"/>
<evidence type="ECO:0000256" key="1">
    <source>
        <dbReference type="ARBA" id="ARBA00000900"/>
    </source>
</evidence>
<dbReference type="PANTHER" id="PTHR45931:SF3">
    <property type="entry name" value="RING ZINC FINGER-CONTAINING PROTEIN"/>
    <property type="match status" value="1"/>
</dbReference>
<feature type="domain" description="RING-type" evidence="9">
    <location>
        <begin position="110"/>
        <end position="152"/>
    </location>
</feature>
<dbReference type="PROSITE" id="PS50089">
    <property type="entry name" value="ZF_RING_2"/>
    <property type="match status" value="1"/>
</dbReference>
<comment type="catalytic activity">
    <reaction evidence="1">
        <text>S-ubiquitinyl-[E2 ubiquitin-conjugating enzyme]-L-cysteine + [acceptor protein]-L-lysine = [E2 ubiquitin-conjugating enzyme]-L-cysteine + N(6)-ubiquitinyl-[acceptor protein]-L-lysine.</text>
        <dbReference type="EC" id="2.3.2.27"/>
    </reaction>
</comment>
<organism evidence="10 11">
    <name type="scientific">Ostreococcus lucimarinus (strain CCE9901)</name>
    <dbReference type="NCBI Taxonomy" id="436017"/>
    <lineage>
        <taxon>Eukaryota</taxon>
        <taxon>Viridiplantae</taxon>
        <taxon>Chlorophyta</taxon>
        <taxon>Mamiellophyceae</taxon>
        <taxon>Mamiellales</taxon>
        <taxon>Bathycoccaceae</taxon>
        <taxon>Ostreococcus</taxon>
    </lineage>
</organism>
<dbReference type="EMBL" id="CP000584">
    <property type="protein sequence ID" value="ABO95627.1"/>
    <property type="molecule type" value="Genomic_DNA"/>
</dbReference>
<dbReference type="GO" id="GO:0061630">
    <property type="term" value="F:ubiquitin protein ligase activity"/>
    <property type="evidence" value="ECO:0007669"/>
    <property type="project" value="UniProtKB-EC"/>
</dbReference>
<dbReference type="Gene3D" id="3.30.40.10">
    <property type="entry name" value="Zinc/RING finger domain, C3HC4 (zinc finger)"/>
    <property type="match status" value="1"/>
</dbReference>
<dbReference type="Proteomes" id="UP000001568">
    <property type="component" value="Chromosome 4"/>
</dbReference>
<keyword evidence="11" id="KW-1185">Reference proteome</keyword>
<reference evidence="10 11" key="1">
    <citation type="journal article" date="2007" name="Proc. Natl. Acad. Sci. U.S.A.">
        <title>The tiny eukaryote Ostreococcus provides genomic insights into the paradox of plankton speciation.</title>
        <authorList>
            <person name="Palenik B."/>
            <person name="Grimwood J."/>
            <person name="Aerts A."/>
            <person name="Rouze P."/>
            <person name="Salamov A."/>
            <person name="Putnam N."/>
            <person name="Dupont C."/>
            <person name="Jorgensen R."/>
            <person name="Derelle E."/>
            <person name="Rombauts S."/>
            <person name="Zhou K."/>
            <person name="Otillar R."/>
            <person name="Merchant S.S."/>
            <person name="Podell S."/>
            <person name="Gaasterland T."/>
            <person name="Napoli C."/>
            <person name="Gendler K."/>
            <person name="Manuell A."/>
            <person name="Tai V."/>
            <person name="Vallon O."/>
            <person name="Piganeau G."/>
            <person name="Jancek S."/>
            <person name="Heijde M."/>
            <person name="Jabbari K."/>
            <person name="Bowler C."/>
            <person name="Lohr M."/>
            <person name="Robbens S."/>
            <person name="Werner G."/>
            <person name="Dubchak I."/>
            <person name="Pazour G.J."/>
            <person name="Ren Q."/>
            <person name="Paulsen I."/>
            <person name="Delwiche C."/>
            <person name="Schmutz J."/>
            <person name="Rokhsar D."/>
            <person name="Van de Peer Y."/>
            <person name="Moreau H."/>
            <person name="Grigoriev I.V."/>
        </authorList>
    </citation>
    <scope>NUCLEOTIDE SEQUENCE [LARGE SCALE GENOMIC DNA]</scope>
    <source>
        <strain evidence="10 11">CCE9901</strain>
    </source>
</reference>
<proteinExistence type="predicted"/>
<dbReference type="Gramene" id="ABO95627">
    <property type="protein sequence ID" value="ABO95627"/>
    <property type="gene ID" value="OSTLU_31341"/>
</dbReference>
<dbReference type="Pfam" id="PF14369">
    <property type="entry name" value="Zn_ribbon_19"/>
    <property type="match status" value="1"/>
</dbReference>
<evidence type="ECO:0000256" key="8">
    <source>
        <dbReference type="PROSITE-ProRule" id="PRU00175"/>
    </source>
</evidence>
<sequence>MESVWCHDCARRVHVAAAALDQGSRDAKCPSCDGIFLERAESSSAAAPARGQRTGISVVFGPAFVAHGDGAFGDFDFTQLDTRNFDAPCDARAVEALPERAWDGGDEKTCSVCLSEFARGDRVKTIPKCSHEFHLNCLTEWLKLRDTCPVCRCKVCDDGVATTTTA</sequence>
<evidence type="ECO:0000256" key="2">
    <source>
        <dbReference type="ARBA" id="ARBA00012483"/>
    </source>
</evidence>
<name>A4RWH8_OSTLU</name>
<dbReference type="GO" id="GO:0005634">
    <property type="term" value="C:nucleus"/>
    <property type="evidence" value="ECO:0007669"/>
    <property type="project" value="TreeGrafter"/>
</dbReference>
<dbReference type="OMA" id="QRVFYHI"/>
<keyword evidence="6" id="KW-0833">Ubl conjugation pathway</keyword>
<dbReference type="AlphaFoldDB" id="A4RWH8"/>
<keyword evidence="3" id="KW-0808">Transferase</keyword>
<dbReference type="OrthoDB" id="8062037at2759"/>
<keyword evidence="5 8" id="KW-0863">Zinc-finger</keyword>
<evidence type="ECO:0000256" key="3">
    <source>
        <dbReference type="ARBA" id="ARBA00022679"/>
    </source>
</evidence>
<dbReference type="GO" id="GO:0006511">
    <property type="term" value="P:ubiquitin-dependent protein catabolic process"/>
    <property type="evidence" value="ECO:0007669"/>
    <property type="project" value="TreeGrafter"/>
</dbReference>
<evidence type="ECO:0000256" key="7">
    <source>
        <dbReference type="ARBA" id="ARBA00022833"/>
    </source>
</evidence>
<evidence type="ECO:0000259" key="9">
    <source>
        <dbReference type="PROSITE" id="PS50089"/>
    </source>
</evidence>
<gene>
    <name evidence="10" type="ORF">OSTLU_31341</name>
</gene>
<keyword evidence="4" id="KW-0479">Metal-binding</keyword>
<dbReference type="InterPro" id="IPR001841">
    <property type="entry name" value="Znf_RING"/>
</dbReference>
<dbReference type="KEGG" id="olu:OSTLU_31341"/>
<dbReference type="InterPro" id="IPR051834">
    <property type="entry name" value="RING_finger_E3_ligase"/>
</dbReference>
<evidence type="ECO:0000256" key="6">
    <source>
        <dbReference type="ARBA" id="ARBA00022786"/>
    </source>
</evidence>
<dbReference type="RefSeq" id="XP_001417334.1">
    <property type="nucleotide sequence ID" value="XM_001417297.1"/>
</dbReference>
<accession>A4RWH8</accession>
<evidence type="ECO:0000256" key="5">
    <source>
        <dbReference type="ARBA" id="ARBA00022771"/>
    </source>
</evidence>
<evidence type="ECO:0000256" key="4">
    <source>
        <dbReference type="ARBA" id="ARBA00022723"/>
    </source>
</evidence>
<evidence type="ECO:0000313" key="11">
    <source>
        <dbReference type="Proteomes" id="UP000001568"/>
    </source>
</evidence>
<dbReference type="Pfam" id="PF13639">
    <property type="entry name" value="zf-RING_2"/>
    <property type="match status" value="1"/>
</dbReference>
<dbReference type="HOGENOM" id="CLU_1605452_0_0_1"/>
<dbReference type="STRING" id="436017.A4RWH8"/>
<dbReference type="SUPFAM" id="SSF57850">
    <property type="entry name" value="RING/U-box"/>
    <property type="match status" value="1"/>
</dbReference>
<keyword evidence="7" id="KW-0862">Zinc</keyword>